<dbReference type="AlphaFoldDB" id="A0A3L6PTL1"/>
<evidence type="ECO:0000256" key="2">
    <source>
        <dbReference type="ARBA" id="ARBA00005979"/>
    </source>
</evidence>
<evidence type="ECO:0000256" key="10">
    <source>
        <dbReference type="ARBA" id="ARBA00023160"/>
    </source>
</evidence>
<dbReference type="SUPFAM" id="SSF51395">
    <property type="entry name" value="FMN-linked oxidoreductases"/>
    <property type="match status" value="1"/>
</dbReference>
<accession>A0A3L6PTL1</accession>
<dbReference type="Proteomes" id="UP000275267">
    <property type="component" value="Unassembled WGS sequence"/>
</dbReference>
<evidence type="ECO:0000256" key="8">
    <source>
        <dbReference type="ARBA" id="ARBA00022857"/>
    </source>
</evidence>
<dbReference type="InterPro" id="IPR002487">
    <property type="entry name" value="TF_Kbox"/>
</dbReference>
<evidence type="ECO:0000256" key="3">
    <source>
        <dbReference type="ARBA" id="ARBA00022516"/>
    </source>
</evidence>
<evidence type="ECO:0000256" key="5">
    <source>
        <dbReference type="ARBA" id="ARBA00022643"/>
    </source>
</evidence>
<dbReference type="InterPro" id="IPR013785">
    <property type="entry name" value="Aldolase_TIM"/>
</dbReference>
<protein>
    <submittedName>
        <fullName evidence="12">MADS-box transcription factor 26-like</fullName>
    </submittedName>
</protein>
<dbReference type="GO" id="GO:0010181">
    <property type="term" value="F:FMN binding"/>
    <property type="evidence" value="ECO:0007669"/>
    <property type="project" value="InterPro"/>
</dbReference>
<dbReference type="GO" id="GO:0006633">
    <property type="term" value="P:fatty acid biosynthetic process"/>
    <property type="evidence" value="ECO:0007669"/>
    <property type="project" value="UniProtKB-KW"/>
</dbReference>
<reference evidence="13" key="1">
    <citation type="journal article" date="2019" name="Nat. Commun.">
        <title>The genome of broomcorn millet.</title>
        <authorList>
            <person name="Zou C."/>
            <person name="Miki D."/>
            <person name="Li D."/>
            <person name="Tang Q."/>
            <person name="Xiao L."/>
            <person name="Rajput S."/>
            <person name="Deng P."/>
            <person name="Jia W."/>
            <person name="Huang R."/>
            <person name="Zhang M."/>
            <person name="Sun Y."/>
            <person name="Hu J."/>
            <person name="Fu X."/>
            <person name="Schnable P.S."/>
            <person name="Li F."/>
            <person name="Zhang H."/>
            <person name="Feng B."/>
            <person name="Zhu X."/>
            <person name="Liu R."/>
            <person name="Schnable J.C."/>
            <person name="Zhu J.-K."/>
            <person name="Zhang H."/>
        </authorList>
    </citation>
    <scope>NUCLEOTIDE SEQUENCE [LARGE SCALE GENOMIC DNA]</scope>
</reference>
<dbReference type="Gene3D" id="3.20.20.70">
    <property type="entry name" value="Aldolase class I"/>
    <property type="match status" value="2"/>
</dbReference>
<dbReference type="GO" id="GO:0003700">
    <property type="term" value="F:DNA-binding transcription factor activity"/>
    <property type="evidence" value="ECO:0007669"/>
    <property type="project" value="InterPro"/>
</dbReference>
<evidence type="ECO:0000256" key="9">
    <source>
        <dbReference type="ARBA" id="ARBA00023098"/>
    </source>
</evidence>
<dbReference type="PROSITE" id="PS51297">
    <property type="entry name" value="K_BOX"/>
    <property type="match status" value="1"/>
</dbReference>
<dbReference type="Pfam" id="PF00724">
    <property type="entry name" value="Oxidored_FMN"/>
    <property type="match status" value="1"/>
</dbReference>
<keyword evidence="9" id="KW-0443">Lipid metabolism</keyword>
<evidence type="ECO:0000259" key="11">
    <source>
        <dbReference type="PROSITE" id="PS51297"/>
    </source>
</evidence>
<dbReference type="PANTHER" id="PTHR22893">
    <property type="entry name" value="NADH OXIDOREDUCTASE-RELATED"/>
    <property type="match status" value="1"/>
</dbReference>
<gene>
    <name evidence="12" type="ORF">C2845_PM16G08630</name>
</gene>
<evidence type="ECO:0000256" key="7">
    <source>
        <dbReference type="ARBA" id="ARBA00022832"/>
    </source>
</evidence>
<evidence type="ECO:0000313" key="13">
    <source>
        <dbReference type="Proteomes" id="UP000275267"/>
    </source>
</evidence>
<evidence type="ECO:0000256" key="1">
    <source>
        <dbReference type="ARBA" id="ARBA00001917"/>
    </source>
</evidence>
<keyword evidence="8" id="KW-0521">NADP</keyword>
<comment type="caution">
    <text evidence="12">The sequence shown here is derived from an EMBL/GenBank/DDBJ whole genome shotgun (WGS) entry which is preliminary data.</text>
</comment>
<keyword evidence="10" id="KW-0275">Fatty acid biosynthesis</keyword>
<dbReference type="InterPro" id="IPR001155">
    <property type="entry name" value="OxRdtase_FMN_N"/>
</dbReference>
<keyword evidence="5" id="KW-0288">FMN</keyword>
<keyword evidence="13" id="KW-1185">Reference proteome</keyword>
<evidence type="ECO:0000256" key="4">
    <source>
        <dbReference type="ARBA" id="ARBA00022630"/>
    </source>
</evidence>
<keyword evidence="3" id="KW-0444">Lipid biosynthesis</keyword>
<keyword evidence="4" id="KW-0285">Flavoprotein</keyword>
<dbReference type="STRING" id="4540.A0A3L6PTL1"/>
<dbReference type="Pfam" id="PF01486">
    <property type="entry name" value="K-box"/>
    <property type="match status" value="1"/>
</dbReference>
<sequence>MSNSGANAIPLLTPYKMGKFDLSHRVVLAPLTRQRSYGNVPQPHAILYYQQRTTKGGLLIAEATGVSDTAQGLATSKEDMCPVCIQAFQPNGQAPISSTDKPLKPQVRANGVDVATFTPPRRLETDEIPSIISDFRVAARNAIEADGGIENMRLEQSIYYATRVFQSQLDLENNNEDCRFIQGQQFRSLNMQGLIERYRRTYSEMHGESSEQNKTQAIQQEVLALTCEIDFFQKGLRYIHGEKDINHMNLGELQALENNLEMWVHNIRSQKMQIMSREIEMLRNKEGILQAANDILQERIIEQNGILNFSGTVMIPQAPFQLTMESNCYL</sequence>
<comment type="similarity">
    <text evidence="2">Belongs to the NADH:flavin oxidoreductase/NADH oxidase family.</text>
</comment>
<dbReference type="InterPro" id="IPR045247">
    <property type="entry name" value="Oye-like"/>
</dbReference>
<dbReference type="GO" id="GO:0031408">
    <property type="term" value="P:oxylipin biosynthetic process"/>
    <property type="evidence" value="ECO:0007669"/>
    <property type="project" value="UniProtKB-KW"/>
</dbReference>
<dbReference type="GO" id="GO:0005634">
    <property type="term" value="C:nucleus"/>
    <property type="evidence" value="ECO:0007669"/>
    <property type="project" value="InterPro"/>
</dbReference>
<organism evidence="12 13">
    <name type="scientific">Panicum miliaceum</name>
    <name type="common">Proso millet</name>
    <name type="synonym">Broomcorn millet</name>
    <dbReference type="NCBI Taxonomy" id="4540"/>
    <lineage>
        <taxon>Eukaryota</taxon>
        <taxon>Viridiplantae</taxon>
        <taxon>Streptophyta</taxon>
        <taxon>Embryophyta</taxon>
        <taxon>Tracheophyta</taxon>
        <taxon>Spermatophyta</taxon>
        <taxon>Magnoliopsida</taxon>
        <taxon>Liliopsida</taxon>
        <taxon>Poales</taxon>
        <taxon>Poaceae</taxon>
        <taxon>PACMAD clade</taxon>
        <taxon>Panicoideae</taxon>
        <taxon>Panicodae</taxon>
        <taxon>Paniceae</taxon>
        <taxon>Panicinae</taxon>
        <taxon>Panicum</taxon>
        <taxon>Panicum sect. Panicum</taxon>
    </lineage>
</organism>
<dbReference type="PANTHER" id="PTHR22893:SF91">
    <property type="entry name" value="NADPH DEHYDROGENASE 2-RELATED"/>
    <property type="match status" value="1"/>
</dbReference>
<evidence type="ECO:0000256" key="6">
    <source>
        <dbReference type="ARBA" id="ARBA00022767"/>
    </source>
</evidence>
<evidence type="ECO:0000313" key="12">
    <source>
        <dbReference type="EMBL" id="RLM65068.1"/>
    </source>
</evidence>
<name>A0A3L6PTL1_PANMI</name>
<feature type="domain" description="K-box" evidence="11">
    <location>
        <begin position="215"/>
        <end position="307"/>
    </location>
</feature>
<dbReference type="EMBL" id="PQIB02000015">
    <property type="protein sequence ID" value="RLM65068.1"/>
    <property type="molecule type" value="Genomic_DNA"/>
</dbReference>
<proteinExistence type="inferred from homology"/>
<keyword evidence="7" id="KW-0276">Fatty acid metabolism</keyword>
<dbReference type="GO" id="GO:0016491">
    <property type="term" value="F:oxidoreductase activity"/>
    <property type="evidence" value="ECO:0007669"/>
    <property type="project" value="InterPro"/>
</dbReference>
<dbReference type="OrthoDB" id="1898716at2759"/>
<comment type="cofactor">
    <cofactor evidence="1">
        <name>FMN</name>
        <dbReference type="ChEBI" id="CHEBI:58210"/>
    </cofactor>
</comment>
<keyword evidence="6" id="KW-0925">Oxylipin biosynthesis</keyword>